<reference evidence="12" key="1">
    <citation type="submission" date="2016-03" db="EMBL/GenBank/DDBJ databases">
        <authorList>
            <person name="Devillers Hugo."/>
        </authorList>
    </citation>
    <scope>NUCLEOTIDE SEQUENCE [LARGE SCALE GENOMIC DNA]</scope>
</reference>
<dbReference type="GO" id="GO:0031966">
    <property type="term" value="C:mitochondrial membrane"/>
    <property type="evidence" value="ECO:0007669"/>
    <property type="project" value="UniProtKB-SubCell"/>
</dbReference>
<dbReference type="GO" id="GO:0022857">
    <property type="term" value="F:transmembrane transporter activity"/>
    <property type="evidence" value="ECO:0007669"/>
    <property type="project" value="TreeGrafter"/>
</dbReference>
<keyword evidence="7" id="KW-0496">Mitochondrion</keyword>
<evidence type="ECO:0000256" key="6">
    <source>
        <dbReference type="ARBA" id="ARBA00022989"/>
    </source>
</evidence>
<evidence type="ECO:0000256" key="8">
    <source>
        <dbReference type="ARBA" id="ARBA00023136"/>
    </source>
</evidence>
<feature type="repeat" description="Solcar" evidence="9">
    <location>
        <begin position="167"/>
        <end position="256"/>
    </location>
</feature>
<keyword evidence="6" id="KW-1133">Transmembrane helix</keyword>
<dbReference type="InterPro" id="IPR023395">
    <property type="entry name" value="MCP_dom_sf"/>
</dbReference>
<evidence type="ECO:0000313" key="11">
    <source>
        <dbReference type="EMBL" id="SCU91338.1"/>
    </source>
</evidence>
<dbReference type="EMBL" id="LT598481">
    <property type="protein sequence ID" value="SCU91338.1"/>
    <property type="molecule type" value="Genomic_DNA"/>
</dbReference>
<keyword evidence="5" id="KW-0677">Repeat</keyword>
<dbReference type="AlphaFoldDB" id="A0A1G4JLF9"/>
<dbReference type="PANTHER" id="PTHR45624:SF26">
    <property type="entry name" value="CARRIER PROTEIN, PUTATIVE (AFU_ORTHOLOGUE AFUA_1G07710)-RELATED"/>
    <property type="match status" value="1"/>
</dbReference>
<keyword evidence="3 10" id="KW-0813">Transport</keyword>
<accession>A0A1G4JLF9</accession>
<dbReference type="SUPFAM" id="SSF103506">
    <property type="entry name" value="Mitochondrial carrier"/>
    <property type="match status" value="1"/>
</dbReference>
<evidence type="ECO:0000256" key="7">
    <source>
        <dbReference type="ARBA" id="ARBA00023128"/>
    </source>
</evidence>
<evidence type="ECO:0000256" key="1">
    <source>
        <dbReference type="ARBA" id="ARBA00004225"/>
    </source>
</evidence>
<evidence type="ECO:0000256" key="10">
    <source>
        <dbReference type="RuleBase" id="RU000488"/>
    </source>
</evidence>
<dbReference type="PANTHER" id="PTHR45624">
    <property type="entry name" value="MITOCHONDRIAL BASIC AMINO ACIDS TRANSPORTER-RELATED"/>
    <property type="match status" value="1"/>
</dbReference>
<evidence type="ECO:0000256" key="5">
    <source>
        <dbReference type="ARBA" id="ARBA00022737"/>
    </source>
</evidence>
<comment type="subcellular location">
    <subcellularLocation>
        <location evidence="1">Mitochondrion membrane</location>
        <topology evidence="1">Multi-pass membrane protein</topology>
    </subcellularLocation>
</comment>
<keyword evidence="4 9" id="KW-0812">Transmembrane</keyword>
<dbReference type="Pfam" id="PF00153">
    <property type="entry name" value="Mito_carr"/>
    <property type="match status" value="1"/>
</dbReference>
<comment type="similarity">
    <text evidence="2 10">Belongs to the mitochondrial carrier (TC 2.A.29) family.</text>
</comment>
<evidence type="ECO:0000256" key="4">
    <source>
        <dbReference type="ARBA" id="ARBA00022692"/>
    </source>
</evidence>
<dbReference type="Gene3D" id="1.50.40.10">
    <property type="entry name" value="Mitochondrial carrier domain"/>
    <property type="match status" value="1"/>
</dbReference>
<dbReference type="OrthoDB" id="3364892at2759"/>
<evidence type="ECO:0000313" key="12">
    <source>
        <dbReference type="Proteomes" id="UP000191144"/>
    </source>
</evidence>
<gene>
    <name evidence="11" type="ORF">LAME_0E12112G</name>
</gene>
<name>A0A1G4JLF9_9SACH</name>
<evidence type="ECO:0000256" key="2">
    <source>
        <dbReference type="ARBA" id="ARBA00006375"/>
    </source>
</evidence>
<dbReference type="InterPro" id="IPR050567">
    <property type="entry name" value="Mitochondrial_Carrier"/>
</dbReference>
<dbReference type="Proteomes" id="UP000191144">
    <property type="component" value="Chromosome E"/>
</dbReference>
<proteinExistence type="inferred from homology"/>
<keyword evidence="12" id="KW-1185">Reference proteome</keyword>
<sequence length="453" mass="51227">MVQEVVSDLEGNISTGRASPGSTPNSSSSLIGATTAGGRSLVYQMTSFYLRTPLKLFRPARFDYLHYLRVLLVGDDKTRTPKHEQPNTAHFTLKSHVWSPRYLYYLENTSLGILTKGLNKYGWRVIPERVLPPLIANSAAGVLLYTTYLTTLNAFAQSNPNNSSGYHRPWDVVRAGFIAGAAQALASAPIDAIYTRSTVDQLLTQAKNYDNLWVYSFRKLQEIGLVGCFGGFGLSLLKECFGFATYFTVFEFLKGQVCQWTIDSITSYRELKLQLQQSKLARMFQDDSEDEQNLQPANVMSAKEQKRFHQAFVFVGGVSAAFLLQVIQYPFLKLQKIHLSRLEAFDIYMKATSNQSGSQPYQRSPRLNEGITRIRIKPGNQRLFHIYYHSYLDTFQHVYFIQKSTGAICKWLYKGFCRNTLAIIPGTTAGLLCLELMRNKLGDFSSEHALESH</sequence>
<evidence type="ECO:0000256" key="9">
    <source>
        <dbReference type="PROSITE-ProRule" id="PRU00282"/>
    </source>
</evidence>
<keyword evidence="8 9" id="KW-0472">Membrane</keyword>
<evidence type="ECO:0000256" key="3">
    <source>
        <dbReference type="ARBA" id="ARBA00022448"/>
    </source>
</evidence>
<protein>
    <submittedName>
        <fullName evidence="11">LAME_0E12112g1_1</fullName>
    </submittedName>
</protein>
<organism evidence="11 12">
    <name type="scientific">Lachancea meyersii CBS 8951</name>
    <dbReference type="NCBI Taxonomy" id="1266667"/>
    <lineage>
        <taxon>Eukaryota</taxon>
        <taxon>Fungi</taxon>
        <taxon>Dikarya</taxon>
        <taxon>Ascomycota</taxon>
        <taxon>Saccharomycotina</taxon>
        <taxon>Saccharomycetes</taxon>
        <taxon>Saccharomycetales</taxon>
        <taxon>Saccharomycetaceae</taxon>
        <taxon>Lachancea</taxon>
    </lineage>
</organism>
<dbReference type="InterPro" id="IPR018108">
    <property type="entry name" value="MCP_transmembrane"/>
</dbReference>
<dbReference type="PROSITE" id="PS50920">
    <property type="entry name" value="SOLCAR"/>
    <property type="match status" value="1"/>
</dbReference>